<dbReference type="AlphaFoldDB" id="A0A6N9NFN6"/>
<accession>A0A6N9NFN6</accession>
<feature type="chain" id="PRO_5026686087" evidence="1">
    <location>
        <begin position="20"/>
        <end position="531"/>
    </location>
</feature>
<reference evidence="2 3" key="1">
    <citation type="submission" date="2019-12" db="EMBL/GenBank/DDBJ databases">
        <authorList>
            <person name="Zhao J."/>
        </authorList>
    </citation>
    <scope>NUCLEOTIDE SEQUENCE [LARGE SCALE GENOMIC DNA]</scope>
    <source>
        <strain evidence="2 3">S-15</strain>
    </source>
</reference>
<dbReference type="InterPro" id="IPR026341">
    <property type="entry name" value="T9SS_type_B"/>
</dbReference>
<dbReference type="Proteomes" id="UP000470771">
    <property type="component" value="Unassembled WGS sequence"/>
</dbReference>
<comment type="caution">
    <text evidence="2">The sequence shown here is derived from an EMBL/GenBank/DDBJ whole genome shotgun (WGS) entry which is preliminary data.</text>
</comment>
<feature type="signal peptide" evidence="1">
    <location>
        <begin position="1"/>
        <end position="19"/>
    </location>
</feature>
<dbReference type="EMBL" id="WWNE01000003">
    <property type="protein sequence ID" value="NBG64629.1"/>
    <property type="molecule type" value="Genomic_DNA"/>
</dbReference>
<dbReference type="Gene3D" id="2.60.120.260">
    <property type="entry name" value="Galactose-binding domain-like"/>
    <property type="match status" value="1"/>
</dbReference>
<keyword evidence="1" id="KW-0732">Signal</keyword>
<dbReference type="Pfam" id="PF13585">
    <property type="entry name" value="CHU_C"/>
    <property type="match status" value="1"/>
</dbReference>
<gene>
    <name evidence="2" type="ORF">GQN54_00775</name>
</gene>
<evidence type="ECO:0000256" key="1">
    <source>
        <dbReference type="SAM" id="SignalP"/>
    </source>
</evidence>
<evidence type="ECO:0000313" key="3">
    <source>
        <dbReference type="Proteomes" id="UP000470771"/>
    </source>
</evidence>
<name>A0A6N9NFN6_9FLAO</name>
<organism evidence="2 3">
    <name type="scientific">Acidiluteibacter ferrifornacis</name>
    <dbReference type="NCBI Taxonomy" id="2692424"/>
    <lineage>
        <taxon>Bacteria</taxon>
        <taxon>Pseudomonadati</taxon>
        <taxon>Bacteroidota</taxon>
        <taxon>Flavobacteriia</taxon>
        <taxon>Flavobacteriales</taxon>
        <taxon>Cryomorphaceae</taxon>
        <taxon>Acidiluteibacter</taxon>
    </lineage>
</organism>
<dbReference type="NCBIfam" id="TIGR04131">
    <property type="entry name" value="Bac_Flav_CTERM"/>
    <property type="match status" value="1"/>
</dbReference>
<dbReference type="RefSeq" id="WP_160630993.1">
    <property type="nucleotide sequence ID" value="NZ_WWNE01000003.1"/>
</dbReference>
<sequence>MKKLATPTLLLLLTINLFGQNLVKNPDFEAYWQCSGASSHFNGYIKYWTNFTSARYITNCNPAYQPIPKNPLGFQQARSGEAFIDIIAYTPFNNPNRRGYIQGVLSRTLKKDSVYCVSFYVSLRDNSNTAIQNLGAYLSDTLVKGNRDLALDFLNPQIESSIMLDDSIGWTQVSGLYKAKGGEEYIVIGNFRNNYQTTVKGVDPQSIPYHAYYLIEDVSVIPIHANVPTLGTDTNLCLNEFPYTLKAPTGYDSYQWNGTIGTDSFIVTQPGNYKLKCILNGCGELTDEINVSLIESNDVPIKKDTTLCKGESITIGIANLYDEYYWNTGDTTNQITVHSGGTYTLTVTDECRSQTITTNVAEDSIPTINLFIGNDTSLCIDNKPAGPITLVPNETLPNYLWNNGSTNSFLTVLKKGTYSLRSQFNCGSIESNHIFIDDCDKVDIIYIPNAFTPNDDGNNDIFEATTNGAILQSIKIYNRWGELVYTSDNNYSWDGNHNMTPALKGTYIYQFIYFNEHFEIENRTGKVTLIR</sequence>
<proteinExistence type="predicted"/>
<keyword evidence="3" id="KW-1185">Reference proteome</keyword>
<evidence type="ECO:0000313" key="2">
    <source>
        <dbReference type="EMBL" id="NBG64629.1"/>
    </source>
</evidence>
<protein>
    <submittedName>
        <fullName evidence="2">T9SS type B sorting domain-containing protein</fullName>
    </submittedName>
</protein>